<organism evidence="1 2">
    <name type="scientific">Aspergillus chevalieri</name>
    <name type="common">Eurotium chevalieri</name>
    <dbReference type="NCBI Taxonomy" id="182096"/>
    <lineage>
        <taxon>Eukaryota</taxon>
        <taxon>Fungi</taxon>
        <taxon>Dikarya</taxon>
        <taxon>Ascomycota</taxon>
        <taxon>Pezizomycotina</taxon>
        <taxon>Eurotiomycetes</taxon>
        <taxon>Eurotiomycetidae</taxon>
        <taxon>Eurotiales</taxon>
        <taxon>Aspergillaceae</taxon>
        <taxon>Aspergillus</taxon>
        <taxon>Aspergillus subgen. Aspergillus</taxon>
    </lineage>
</organism>
<name>A0A7R7VWB7_ASPCH</name>
<dbReference type="KEGG" id="ache:ACHE_70821S"/>
<keyword evidence="2" id="KW-1185">Reference proteome</keyword>
<evidence type="ECO:0000313" key="2">
    <source>
        <dbReference type="Proteomes" id="UP000637239"/>
    </source>
</evidence>
<dbReference type="AlphaFoldDB" id="A0A7R7VWB7"/>
<dbReference type="GeneID" id="66986336"/>
<gene>
    <name evidence="1" type="ORF">ACHE_70821S</name>
</gene>
<accession>A0A7R7VWB7</accession>
<protein>
    <submittedName>
        <fullName evidence="1">Uncharacterized protein</fullName>
    </submittedName>
</protein>
<dbReference type="EMBL" id="AP024422">
    <property type="protein sequence ID" value="BCR91978.1"/>
    <property type="molecule type" value="Genomic_DNA"/>
</dbReference>
<proteinExistence type="predicted"/>
<sequence>MPAVSLITREWLHSSFNLCVPVTIENWKRKPQSGQRLIVRFPLPYHFGEAFRPGNADEKICCEAGTYTWLQQNCPDVPIPWLYGFATSTGGTFTHVDSPPFFLKTRPLALEVQDPENEDIPTDIPRDYTYNTVDSYVTDVLGMHDSRIQHQPNAINDINDFIYQISALIAIRATFPTFFCGELRRGPFVFALTGIYQSDVLVDKDWHITSTIDLEWGCSQPN</sequence>
<dbReference type="Proteomes" id="UP000637239">
    <property type="component" value="Chromosome 7"/>
</dbReference>
<reference evidence="1" key="1">
    <citation type="submission" date="2021-01" db="EMBL/GenBank/DDBJ databases">
        <authorList>
            <consortium name="Aspergillus chevalieri M1 genome sequencing consortium"/>
            <person name="Kazuki M."/>
            <person name="Futagami T."/>
        </authorList>
    </citation>
    <scope>NUCLEOTIDE SEQUENCE</scope>
    <source>
        <strain evidence="1">M1</strain>
    </source>
</reference>
<reference evidence="1" key="2">
    <citation type="submission" date="2021-02" db="EMBL/GenBank/DDBJ databases">
        <title>Aspergillus chevalieri M1 genome sequence.</title>
        <authorList>
            <person name="Kadooka C."/>
            <person name="Mori K."/>
            <person name="Futagami T."/>
        </authorList>
    </citation>
    <scope>NUCLEOTIDE SEQUENCE</scope>
    <source>
        <strain evidence="1">M1</strain>
    </source>
</reference>
<dbReference type="RefSeq" id="XP_043140500.1">
    <property type="nucleotide sequence ID" value="XM_043283196.1"/>
</dbReference>
<evidence type="ECO:0000313" key="1">
    <source>
        <dbReference type="EMBL" id="BCR91978.1"/>
    </source>
</evidence>